<reference evidence="2" key="1">
    <citation type="submission" date="2021-02" db="EMBL/GenBank/DDBJ databases">
        <authorList>
            <person name="Dougan E. K."/>
            <person name="Rhodes N."/>
            <person name="Thang M."/>
            <person name="Chan C."/>
        </authorList>
    </citation>
    <scope>NUCLEOTIDE SEQUENCE</scope>
</reference>
<accession>A0A813AET5</accession>
<feature type="region of interest" description="Disordered" evidence="1">
    <location>
        <begin position="1"/>
        <end position="21"/>
    </location>
</feature>
<sequence length="74" mass="7676">RCSLQEAVTGQAGQVDGSGSGLGASVPLANALEVEYHRGADSVYFPKIGVVALLCPSRALPVFLAEYSRQLVGQ</sequence>
<keyword evidence="3" id="KW-1185">Reference proteome</keyword>
<gene>
    <name evidence="2" type="primary">inlA</name>
    <name evidence="2" type="ORF">SNEC2469_LOCUS27596</name>
</gene>
<feature type="non-terminal residue" evidence="2">
    <location>
        <position position="1"/>
    </location>
</feature>
<feature type="compositionally biased region" description="Polar residues" evidence="1">
    <location>
        <begin position="1"/>
        <end position="12"/>
    </location>
</feature>
<name>A0A813AET5_9DINO</name>
<dbReference type="EMBL" id="CAJNJA010058377">
    <property type="protein sequence ID" value="CAE7864857.1"/>
    <property type="molecule type" value="Genomic_DNA"/>
</dbReference>
<evidence type="ECO:0000313" key="2">
    <source>
        <dbReference type="EMBL" id="CAE7864857.1"/>
    </source>
</evidence>
<dbReference type="OrthoDB" id="428453at2759"/>
<protein>
    <submittedName>
        <fullName evidence="2">InlA protein</fullName>
    </submittedName>
</protein>
<evidence type="ECO:0000256" key="1">
    <source>
        <dbReference type="SAM" id="MobiDB-lite"/>
    </source>
</evidence>
<evidence type="ECO:0000313" key="3">
    <source>
        <dbReference type="Proteomes" id="UP000601435"/>
    </source>
</evidence>
<proteinExistence type="predicted"/>
<comment type="caution">
    <text evidence="2">The sequence shown here is derived from an EMBL/GenBank/DDBJ whole genome shotgun (WGS) entry which is preliminary data.</text>
</comment>
<dbReference type="AlphaFoldDB" id="A0A813AET5"/>
<dbReference type="Proteomes" id="UP000601435">
    <property type="component" value="Unassembled WGS sequence"/>
</dbReference>
<organism evidence="2 3">
    <name type="scientific">Symbiodinium necroappetens</name>
    <dbReference type="NCBI Taxonomy" id="1628268"/>
    <lineage>
        <taxon>Eukaryota</taxon>
        <taxon>Sar</taxon>
        <taxon>Alveolata</taxon>
        <taxon>Dinophyceae</taxon>
        <taxon>Suessiales</taxon>
        <taxon>Symbiodiniaceae</taxon>
        <taxon>Symbiodinium</taxon>
    </lineage>
</organism>